<evidence type="ECO:0000313" key="2">
    <source>
        <dbReference type="EMBL" id="RRT41423.1"/>
    </source>
</evidence>
<name>A0A426XPI8_ENSVE</name>
<evidence type="ECO:0000313" key="3">
    <source>
        <dbReference type="Proteomes" id="UP000287651"/>
    </source>
</evidence>
<comment type="caution">
    <text evidence="2">The sequence shown here is derived from an EMBL/GenBank/DDBJ whole genome shotgun (WGS) entry which is preliminary data.</text>
</comment>
<feature type="region of interest" description="Disordered" evidence="1">
    <location>
        <begin position="81"/>
        <end position="104"/>
    </location>
</feature>
<accession>A0A426XPI8</accession>
<organism evidence="2 3">
    <name type="scientific">Ensete ventricosum</name>
    <name type="common">Abyssinian banana</name>
    <name type="synonym">Musa ensete</name>
    <dbReference type="NCBI Taxonomy" id="4639"/>
    <lineage>
        <taxon>Eukaryota</taxon>
        <taxon>Viridiplantae</taxon>
        <taxon>Streptophyta</taxon>
        <taxon>Embryophyta</taxon>
        <taxon>Tracheophyta</taxon>
        <taxon>Spermatophyta</taxon>
        <taxon>Magnoliopsida</taxon>
        <taxon>Liliopsida</taxon>
        <taxon>Zingiberales</taxon>
        <taxon>Musaceae</taxon>
        <taxon>Ensete</taxon>
    </lineage>
</organism>
<reference evidence="2 3" key="1">
    <citation type="journal article" date="2014" name="Agronomy (Basel)">
        <title>A Draft Genome Sequence for Ensete ventricosum, the Drought-Tolerant Tree Against Hunger.</title>
        <authorList>
            <person name="Harrison J."/>
            <person name="Moore K.A."/>
            <person name="Paszkiewicz K."/>
            <person name="Jones T."/>
            <person name="Grant M."/>
            <person name="Ambacheew D."/>
            <person name="Muzemil S."/>
            <person name="Studholme D.J."/>
        </authorList>
    </citation>
    <scope>NUCLEOTIDE SEQUENCE [LARGE SCALE GENOMIC DNA]</scope>
</reference>
<dbReference type="Proteomes" id="UP000287651">
    <property type="component" value="Unassembled WGS sequence"/>
</dbReference>
<dbReference type="AlphaFoldDB" id="A0A426XPI8"/>
<gene>
    <name evidence="2" type="ORF">B296_00032420</name>
</gene>
<proteinExistence type="predicted"/>
<evidence type="ECO:0000256" key="1">
    <source>
        <dbReference type="SAM" id="MobiDB-lite"/>
    </source>
</evidence>
<protein>
    <submittedName>
        <fullName evidence="2">Uncharacterized protein</fullName>
    </submittedName>
</protein>
<sequence>MASLVLILSELLQRKKKAELVADSRPPSSCFPRESITSTSGKAGKAVVAKARRIDGGGDAWEEYLSEAKWAYESQGGIRKGEGTTVGLSHGNGLQDSKTRRDRT</sequence>
<dbReference type="EMBL" id="AMZH03018591">
    <property type="protein sequence ID" value="RRT41423.1"/>
    <property type="molecule type" value="Genomic_DNA"/>
</dbReference>